<dbReference type="EMBL" id="CAJNOG010000407">
    <property type="protein sequence ID" value="CAF1225490.1"/>
    <property type="molecule type" value="Genomic_DNA"/>
</dbReference>
<feature type="compositionally biased region" description="Basic residues" evidence="1">
    <location>
        <begin position="318"/>
        <end position="328"/>
    </location>
</feature>
<gene>
    <name evidence="2" type="ORF">JYZ213_LOCUS28243</name>
    <name evidence="3" type="ORF">OXD698_LOCUS17878</name>
</gene>
<feature type="region of interest" description="Disordered" evidence="1">
    <location>
        <begin position="430"/>
        <end position="464"/>
    </location>
</feature>
<accession>A0A814Y722</accession>
<dbReference type="Proteomes" id="UP000663844">
    <property type="component" value="Unassembled WGS sequence"/>
</dbReference>
<dbReference type="PANTHER" id="PTHR14312">
    <property type="entry name" value="CREB/ATF BZIP TRANSCRIPTION FACTOR"/>
    <property type="match status" value="1"/>
</dbReference>
<dbReference type="GO" id="GO:0005634">
    <property type="term" value="C:nucleus"/>
    <property type="evidence" value="ECO:0007669"/>
    <property type="project" value="TreeGrafter"/>
</dbReference>
<sequence>MASSTLAIPIPYHKPTPTIRKSKLDTTKNRSEDELLKFFLHGSYDVQRGNIHAAQQIEPNHDKTICIKEETTTTIPNLINDDIQGRSRCMFEETYMINISVKQPDTAPLSKQIDVRIEKTPSEALATNEKIDVDEISSIFDEDDNDDVDSVIFNELTSSRSETPSTKLTLADMISKSLTTIPTRTVDNGNKNKNWYVEKQDENKIRKASGGDIPGTKIVEKVIKTPPPGLMSSIIRPAALITNINEDKKLFEYLDYLDTKEESKQPTKSSNIITTTKTSKSVSPVSKNPSKQQQQQQQQHQQQQHQQQQHQQQQQQHQQKHHHHHHHHEPIPIIDLEQLCRSLHVNDLKDESIRKKIYELKVLIDERHKRQKHQMPLIAPRKDTLPVLIAMPPAVQQRRKTTVVQPSALLKSETIDLQVPYESTYHDIISNYNNKHSSSPPSNKQQYTRQQVPAIISNRKYQHT</sequence>
<feature type="region of interest" description="Disordered" evidence="1">
    <location>
        <begin position="260"/>
        <end position="329"/>
    </location>
</feature>
<dbReference type="EMBL" id="CAJOAZ010001291">
    <property type="protein sequence ID" value="CAF3794464.1"/>
    <property type="molecule type" value="Genomic_DNA"/>
</dbReference>
<dbReference type="PANTHER" id="PTHR14312:SF1">
    <property type="entry name" value="BASIC-LEUCINE ZIPPER TRANSCRIPTION FACTOR A"/>
    <property type="match status" value="1"/>
</dbReference>
<reference evidence="2" key="1">
    <citation type="submission" date="2021-02" db="EMBL/GenBank/DDBJ databases">
        <authorList>
            <person name="Nowell W R."/>
        </authorList>
    </citation>
    <scope>NUCLEOTIDE SEQUENCE</scope>
</reference>
<protein>
    <submittedName>
        <fullName evidence="2">Uncharacterized protein</fullName>
    </submittedName>
</protein>
<feature type="region of interest" description="Disordered" evidence="1">
    <location>
        <begin position="1"/>
        <end position="26"/>
    </location>
</feature>
<name>A0A814Y722_9BILA</name>
<organism evidence="2 4">
    <name type="scientific">Adineta steineri</name>
    <dbReference type="NCBI Taxonomy" id="433720"/>
    <lineage>
        <taxon>Eukaryota</taxon>
        <taxon>Metazoa</taxon>
        <taxon>Spiralia</taxon>
        <taxon>Gnathifera</taxon>
        <taxon>Rotifera</taxon>
        <taxon>Eurotatoria</taxon>
        <taxon>Bdelloidea</taxon>
        <taxon>Adinetida</taxon>
        <taxon>Adinetidae</taxon>
        <taxon>Adineta</taxon>
    </lineage>
</organism>
<dbReference type="AlphaFoldDB" id="A0A814Y722"/>
<feature type="compositionally biased region" description="Low complexity" evidence="1">
    <location>
        <begin position="267"/>
        <end position="317"/>
    </location>
</feature>
<proteinExistence type="predicted"/>
<evidence type="ECO:0000313" key="3">
    <source>
        <dbReference type="EMBL" id="CAF3794464.1"/>
    </source>
</evidence>
<dbReference type="GO" id="GO:0010468">
    <property type="term" value="P:regulation of gene expression"/>
    <property type="evidence" value="ECO:0007669"/>
    <property type="project" value="TreeGrafter"/>
</dbReference>
<dbReference type="GO" id="GO:0043565">
    <property type="term" value="F:sequence-specific DNA binding"/>
    <property type="evidence" value="ECO:0007669"/>
    <property type="project" value="TreeGrafter"/>
</dbReference>
<evidence type="ECO:0000313" key="2">
    <source>
        <dbReference type="EMBL" id="CAF1225490.1"/>
    </source>
</evidence>
<feature type="compositionally biased region" description="Low complexity" evidence="1">
    <location>
        <begin position="430"/>
        <end position="444"/>
    </location>
</feature>
<evidence type="ECO:0000256" key="1">
    <source>
        <dbReference type="SAM" id="MobiDB-lite"/>
    </source>
</evidence>
<evidence type="ECO:0000313" key="4">
    <source>
        <dbReference type="Proteomes" id="UP000663845"/>
    </source>
</evidence>
<comment type="caution">
    <text evidence="2">The sequence shown here is derived from an EMBL/GenBank/DDBJ whole genome shotgun (WGS) entry which is preliminary data.</text>
</comment>
<dbReference type="Proteomes" id="UP000663845">
    <property type="component" value="Unassembled WGS sequence"/>
</dbReference>